<dbReference type="Pfam" id="PF18985">
    <property type="entry name" value="DUF5718"/>
    <property type="match status" value="1"/>
</dbReference>
<dbReference type="InterPro" id="IPR043776">
    <property type="entry name" value="DUF5718"/>
</dbReference>
<accession>A0A0B8PC14</accession>
<proteinExistence type="predicted"/>
<organism evidence="1 4">
    <name type="scientific">Vibrio ishigakensis</name>
    <dbReference type="NCBI Taxonomy" id="1481914"/>
    <lineage>
        <taxon>Bacteria</taxon>
        <taxon>Pseudomonadati</taxon>
        <taxon>Pseudomonadota</taxon>
        <taxon>Gammaproteobacteria</taxon>
        <taxon>Vibrionales</taxon>
        <taxon>Vibrionaceae</taxon>
        <taxon>Vibrio</taxon>
    </lineage>
</organism>
<reference evidence="2 3" key="2">
    <citation type="submission" date="2015-01" db="EMBL/GenBank/DDBJ databases">
        <title>Vibrio sp. C94 JCM 19241 whole genome shotgun sequence.</title>
        <authorList>
            <person name="Sawabe T."/>
            <person name="Meirelles P."/>
            <person name="Feng G."/>
            <person name="Sayaka M."/>
            <person name="Hattori M."/>
            <person name="Ohkuma M."/>
        </authorList>
    </citation>
    <scope>NUCLEOTIDE SEQUENCE [LARGE SCALE GENOMIC DNA]</scope>
    <source>
        <strain evidence="3">JCM 19241</strain>
        <strain evidence="2">JCM19241</strain>
    </source>
</reference>
<evidence type="ECO:0000313" key="1">
    <source>
        <dbReference type="EMBL" id="GAM64345.1"/>
    </source>
</evidence>
<dbReference type="AlphaFoldDB" id="A0A0B8PC14"/>
<reference evidence="1 4" key="1">
    <citation type="submission" date="2015-01" db="EMBL/GenBank/DDBJ databases">
        <title>Vibrio sp. C5 JCM 19232 whole genome shotgun sequence.</title>
        <authorList>
            <person name="Sawabe T."/>
            <person name="Meirelles P."/>
            <person name="Feng G."/>
            <person name="Sayaka M."/>
            <person name="Hattori M."/>
            <person name="Ohkuma M."/>
        </authorList>
    </citation>
    <scope>NUCLEOTIDE SEQUENCE [LARGE SCALE GENOMIC DNA]</scope>
    <source>
        <strain evidence="1 4">JCM19232</strain>
    </source>
</reference>
<dbReference type="EMBL" id="BBSA01000012">
    <property type="protein sequence ID" value="GAM64345.1"/>
    <property type="molecule type" value="Genomic_DNA"/>
</dbReference>
<dbReference type="STRING" id="1481914.JCM19241_428"/>
<evidence type="ECO:0000313" key="3">
    <source>
        <dbReference type="Proteomes" id="UP000031666"/>
    </source>
</evidence>
<evidence type="ECO:0000313" key="2">
    <source>
        <dbReference type="EMBL" id="GAM76130.1"/>
    </source>
</evidence>
<dbReference type="Proteomes" id="UP000031670">
    <property type="component" value="Unassembled WGS sequence"/>
</dbReference>
<dbReference type="EMBL" id="BBSC01000005">
    <property type="protein sequence ID" value="GAM76130.1"/>
    <property type="molecule type" value="Genomic_DNA"/>
</dbReference>
<protein>
    <submittedName>
        <fullName evidence="1">Uncharacterized protein</fullName>
    </submittedName>
</protein>
<sequence length="143" mass="15782">MVKASKVVLGIAGNSPGYLNQTGESRALDKAEDTRLPRALFPIYAENYEQSYLAQYLFSDSRLQLPEQADAKVQMEPELALKLKVQYRASGEVESLAPIALGLINDATHRNKTIDKLAQKKNWGASSKGLSLVGCLYRNLVQL</sequence>
<reference evidence="3 4" key="3">
    <citation type="submission" date="2015-01" db="EMBL/GenBank/DDBJ databases">
        <authorList>
            <consortium name="NBRP consortium"/>
            <person name="Sawabe T."/>
            <person name="Meirelles P."/>
            <person name="Feng G."/>
            <person name="Sayaka M."/>
            <person name="Hattori M."/>
            <person name="Ohkuma M."/>
        </authorList>
    </citation>
    <scope>NUCLEOTIDE SEQUENCE [LARGE SCALE GENOMIC DNA]</scope>
    <source>
        <strain evidence="3">JCM 19241</strain>
        <strain evidence="1 4">JCM19232</strain>
        <strain evidence="2">JCM19241</strain>
    </source>
</reference>
<comment type="caution">
    <text evidence="1">The sequence shown here is derived from an EMBL/GenBank/DDBJ whole genome shotgun (WGS) entry which is preliminary data.</text>
</comment>
<name>A0A0B8PC14_9VIBR</name>
<evidence type="ECO:0000313" key="4">
    <source>
        <dbReference type="Proteomes" id="UP000031670"/>
    </source>
</evidence>
<accession>A0A0B8Q8Y7</accession>
<gene>
    <name evidence="1" type="ORF">JCM19232_1015</name>
    <name evidence="2" type="ORF">JCM19241_428</name>
</gene>
<dbReference type="Proteomes" id="UP000031666">
    <property type="component" value="Unassembled WGS sequence"/>
</dbReference>